<proteinExistence type="predicted"/>
<dbReference type="AlphaFoldDB" id="A0A0F9N437"/>
<gene>
    <name evidence="1" type="ORF">LCGC14_0997270</name>
</gene>
<accession>A0A0F9N437</accession>
<evidence type="ECO:0000313" key="1">
    <source>
        <dbReference type="EMBL" id="KKN14325.1"/>
    </source>
</evidence>
<reference evidence="1" key="1">
    <citation type="journal article" date="2015" name="Nature">
        <title>Complex archaea that bridge the gap between prokaryotes and eukaryotes.</title>
        <authorList>
            <person name="Spang A."/>
            <person name="Saw J.H."/>
            <person name="Jorgensen S.L."/>
            <person name="Zaremba-Niedzwiedzka K."/>
            <person name="Martijn J."/>
            <person name="Lind A.E."/>
            <person name="van Eijk R."/>
            <person name="Schleper C."/>
            <person name="Guy L."/>
            <person name="Ettema T.J."/>
        </authorList>
    </citation>
    <scope>NUCLEOTIDE SEQUENCE</scope>
</reference>
<organism evidence="1">
    <name type="scientific">marine sediment metagenome</name>
    <dbReference type="NCBI Taxonomy" id="412755"/>
    <lineage>
        <taxon>unclassified sequences</taxon>
        <taxon>metagenomes</taxon>
        <taxon>ecological metagenomes</taxon>
    </lineage>
</organism>
<dbReference type="EMBL" id="LAZR01003828">
    <property type="protein sequence ID" value="KKN14325.1"/>
    <property type="molecule type" value="Genomic_DNA"/>
</dbReference>
<name>A0A0F9N437_9ZZZZ</name>
<protein>
    <submittedName>
        <fullName evidence="1">Uncharacterized protein</fullName>
    </submittedName>
</protein>
<sequence length="95" mass="11036">MEWQHIVRNGIVNDKKWELKNNNIVLGTIFHQPTDKFAVYISVPVVYEKVYAMAGKTHTFDSFEEAKQGFIDLTKDQVLSWCRELITHLGSVTCY</sequence>
<comment type="caution">
    <text evidence="1">The sequence shown here is derived from an EMBL/GenBank/DDBJ whole genome shotgun (WGS) entry which is preliminary data.</text>
</comment>